<name>A0A0E9VA85_ANGAN</name>
<proteinExistence type="predicted"/>
<organism evidence="1">
    <name type="scientific">Anguilla anguilla</name>
    <name type="common">European freshwater eel</name>
    <name type="synonym">Muraena anguilla</name>
    <dbReference type="NCBI Taxonomy" id="7936"/>
    <lineage>
        <taxon>Eukaryota</taxon>
        <taxon>Metazoa</taxon>
        <taxon>Chordata</taxon>
        <taxon>Craniata</taxon>
        <taxon>Vertebrata</taxon>
        <taxon>Euteleostomi</taxon>
        <taxon>Actinopterygii</taxon>
        <taxon>Neopterygii</taxon>
        <taxon>Teleostei</taxon>
        <taxon>Anguilliformes</taxon>
        <taxon>Anguillidae</taxon>
        <taxon>Anguilla</taxon>
    </lineage>
</organism>
<reference evidence="1" key="2">
    <citation type="journal article" date="2015" name="Fish Shellfish Immunol.">
        <title>Early steps in the European eel (Anguilla anguilla)-Vibrio vulnificus interaction in the gills: Role of the RtxA13 toxin.</title>
        <authorList>
            <person name="Callol A."/>
            <person name="Pajuelo D."/>
            <person name="Ebbesson L."/>
            <person name="Teles M."/>
            <person name="MacKenzie S."/>
            <person name="Amaro C."/>
        </authorList>
    </citation>
    <scope>NUCLEOTIDE SEQUENCE</scope>
</reference>
<dbReference type="AlphaFoldDB" id="A0A0E9VA85"/>
<accession>A0A0E9VA85</accession>
<sequence length="25" mass="2823">MLSVRARQLCLTALITPLFSLECPF</sequence>
<evidence type="ECO:0000313" key="1">
    <source>
        <dbReference type="EMBL" id="JAH74133.1"/>
    </source>
</evidence>
<protein>
    <submittedName>
        <fullName evidence="1">Uncharacterized protein</fullName>
    </submittedName>
</protein>
<dbReference type="EMBL" id="GBXM01034444">
    <property type="protein sequence ID" value="JAH74133.1"/>
    <property type="molecule type" value="Transcribed_RNA"/>
</dbReference>
<reference evidence="1" key="1">
    <citation type="submission" date="2014-11" db="EMBL/GenBank/DDBJ databases">
        <authorList>
            <person name="Amaro Gonzalez C."/>
        </authorList>
    </citation>
    <scope>NUCLEOTIDE SEQUENCE</scope>
</reference>